<dbReference type="Gene3D" id="2.20.28.20">
    <property type="entry name" value="Methionyl-tRNA synthetase, Zn-domain"/>
    <property type="match status" value="1"/>
</dbReference>
<dbReference type="InterPro" id="IPR033911">
    <property type="entry name" value="MetRS_core"/>
</dbReference>
<reference evidence="18" key="1">
    <citation type="submission" date="2015-11" db="EMBL/GenBank/DDBJ databases">
        <authorList>
            <person name="Seth-Smith H.M.B."/>
        </authorList>
    </citation>
    <scope>NUCLEOTIDE SEQUENCE [LARGE SCALE GENOMIC DNA]</scope>
    <source>
        <strain evidence="18">2013Ark11</strain>
    </source>
</reference>
<keyword evidence="12 15" id="KW-0030">Aminoacyl-tRNA synthetase</keyword>
<keyword evidence="11 15" id="KW-0648">Protein biosynthesis</keyword>
<name>A0A0S4M4K7_9BURK</name>
<gene>
    <name evidence="17" type="primary">metG</name>
    <name evidence="17" type="ORF">Ark11_0388</name>
</gene>
<comment type="function">
    <text evidence="1">Is required not only for elongation of protein synthesis but also for the initiation of all mRNA translation through initiator tRNA(fMet) aminoacylation.</text>
</comment>
<keyword evidence="7 15" id="KW-0436">Ligase</keyword>
<dbReference type="AlphaFoldDB" id="A0A0S4M4K7"/>
<dbReference type="RefSeq" id="WP_092490445.1">
    <property type="nucleotide sequence ID" value="NZ_LN906597.1"/>
</dbReference>
<dbReference type="Pfam" id="PF09334">
    <property type="entry name" value="tRNA-synt_1g"/>
    <property type="match status" value="1"/>
</dbReference>
<evidence type="ECO:0000256" key="12">
    <source>
        <dbReference type="ARBA" id="ARBA00023146"/>
    </source>
</evidence>
<evidence type="ECO:0000256" key="4">
    <source>
        <dbReference type="ARBA" id="ARBA00012838"/>
    </source>
</evidence>
<accession>A0A0S4M4K7</accession>
<dbReference type="PROSITE" id="PS00178">
    <property type="entry name" value="AA_TRNA_LIGASE_I"/>
    <property type="match status" value="1"/>
</dbReference>
<dbReference type="InterPro" id="IPR001412">
    <property type="entry name" value="aa-tRNA-synth_I_CS"/>
</dbReference>
<dbReference type="GO" id="GO:0006431">
    <property type="term" value="P:methionyl-tRNA aminoacylation"/>
    <property type="evidence" value="ECO:0007669"/>
    <property type="project" value="InterPro"/>
</dbReference>
<dbReference type="PRINTS" id="PR01041">
    <property type="entry name" value="TRNASYNTHMET"/>
</dbReference>
<dbReference type="Proteomes" id="UP000198651">
    <property type="component" value="Chromosome I"/>
</dbReference>
<evidence type="ECO:0000256" key="6">
    <source>
        <dbReference type="ARBA" id="ARBA00022490"/>
    </source>
</evidence>
<dbReference type="STRING" id="1561003.Ark11_0388"/>
<dbReference type="OrthoDB" id="9810191at2"/>
<dbReference type="Gene3D" id="3.40.50.620">
    <property type="entry name" value="HUPs"/>
    <property type="match status" value="1"/>
</dbReference>
<dbReference type="GO" id="GO:0005829">
    <property type="term" value="C:cytosol"/>
    <property type="evidence" value="ECO:0007669"/>
    <property type="project" value="TreeGrafter"/>
</dbReference>
<dbReference type="PATRIC" id="fig|1561003.3.peg.398"/>
<dbReference type="EC" id="6.1.1.10" evidence="4"/>
<keyword evidence="10 15" id="KW-0067">ATP-binding</keyword>
<dbReference type="SUPFAM" id="SSF47323">
    <property type="entry name" value="Anticodon-binding domain of a subclass of class I aminoacyl-tRNA synthetases"/>
    <property type="match status" value="1"/>
</dbReference>
<dbReference type="NCBIfam" id="TIGR00398">
    <property type="entry name" value="metG"/>
    <property type="match status" value="1"/>
</dbReference>
<dbReference type="InterPro" id="IPR015413">
    <property type="entry name" value="Methionyl/Leucyl_tRNA_Synth"/>
</dbReference>
<evidence type="ECO:0000256" key="15">
    <source>
        <dbReference type="RuleBase" id="RU363039"/>
    </source>
</evidence>
<dbReference type="NCBIfam" id="NF001100">
    <property type="entry name" value="PRK00133.1"/>
    <property type="match status" value="1"/>
</dbReference>
<evidence type="ECO:0000256" key="5">
    <source>
        <dbReference type="ARBA" id="ARBA00018753"/>
    </source>
</evidence>
<evidence type="ECO:0000256" key="1">
    <source>
        <dbReference type="ARBA" id="ARBA00003314"/>
    </source>
</evidence>
<keyword evidence="6" id="KW-0963">Cytoplasm</keyword>
<proteinExistence type="inferred from homology"/>
<dbReference type="SUPFAM" id="SSF52374">
    <property type="entry name" value="Nucleotidylyl transferase"/>
    <property type="match status" value="1"/>
</dbReference>
<dbReference type="InterPro" id="IPR014758">
    <property type="entry name" value="Met-tRNA_synth"/>
</dbReference>
<evidence type="ECO:0000313" key="17">
    <source>
        <dbReference type="EMBL" id="CUT17238.1"/>
    </source>
</evidence>
<dbReference type="EMBL" id="LN906597">
    <property type="protein sequence ID" value="CUT17238.1"/>
    <property type="molecule type" value="Genomic_DNA"/>
</dbReference>
<dbReference type="Gene3D" id="1.10.730.10">
    <property type="entry name" value="Isoleucyl-tRNA Synthetase, Domain 1"/>
    <property type="match status" value="1"/>
</dbReference>
<dbReference type="GO" id="GO:0004825">
    <property type="term" value="F:methionine-tRNA ligase activity"/>
    <property type="evidence" value="ECO:0007669"/>
    <property type="project" value="UniProtKB-EC"/>
</dbReference>
<evidence type="ECO:0000256" key="13">
    <source>
        <dbReference type="ARBA" id="ARBA00030904"/>
    </source>
</evidence>
<dbReference type="GO" id="GO:0005524">
    <property type="term" value="F:ATP binding"/>
    <property type="evidence" value="ECO:0007669"/>
    <property type="project" value="UniProtKB-KW"/>
</dbReference>
<evidence type="ECO:0000256" key="7">
    <source>
        <dbReference type="ARBA" id="ARBA00022598"/>
    </source>
</evidence>
<evidence type="ECO:0000256" key="14">
    <source>
        <dbReference type="ARBA" id="ARBA00047364"/>
    </source>
</evidence>
<evidence type="ECO:0000256" key="11">
    <source>
        <dbReference type="ARBA" id="ARBA00022917"/>
    </source>
</evidence>
<sequence>MKRNILVTSALPYANGPIHLGHLIEYIQSDIWSRYHKLSGQNCWSICADDAHGTPVMISAQKKNITPEEMISITQKEHQQDLAAFGVHFDCYSSTHTDINKDQVYEIYQLLKTSNLIDKKTVEQFYDEEQKIFLPDRFIKGNCPHCDSPEQYGDGCDKCGEIYSPTDLKNPYSVLSKSSPKIRSSEHYFFKLSDPRCISFLREWTPQAVQEEILNKIKEWLGNDEDKPANLTDWDISRDKPYFGFPIPDDPDKFFYVWLDAPIAYISTSHELCKQKGISLQDVWGQNSKYEIYHFIGKDIVYFHALFWPAMLKFSGKKLPTKIFVHGFLTVNREKMSKSRGNFVGANDYISANLNPEWMRYYVAAHSGKSIKDMDISWNEFSNMVNSHLIGKYINIFSRSAGLIDKFEGKLLTHRELVSSDQDLETMLLKMKSIIKEAYESRDFSKVTREVMIAADAINKSIDENKPWSLAKNKSPENDFRLLSCLSVAIRGFVLLTSYLGPIIPQTVKKIEKFILCKEPINMDITDKLADMAIKVSPNREQLMGRITSEHQNIFNSSQTGTKNEK</sequence>
<dbReference type="InterPro" id="IPR023458">
    <property type="entry name" value="Met-tRNA_ligase_1"/>
</dbReference>
<evidence type="ECO:0000256" key="3">
    <source>
        <dbReference type="ARBA" id="ARBA00008258"/>
    </source>
</evidence>
<evidence type="ECO:0000256" key="2">
    <source>
        <dbReference type="ARBA" id="ARBA00004496"/>
    </source>
</evidence>
<dbReference type="SUPFAM" id="SSF57770">
    <property type="entry name" value="Methionyl-tRNA synthetase (MetRS), Zn-domain"/>
    <property type="match status" value="1"/>
</dbReference>
<protein>
    <recommendedName>
        <fullName evidence="5">Methionine--tRNA ligase</fullName>
        <ecNumber evidence="4">6.1.1.10</ecNumber>
    </recommendedName>
    <alternativeName>
        <fullName evidence="13">Methionyl-tRNA synthetase</fullName>
    </alternativeName>
</protein>
<feature type="domain" description="Methionyl/Leucyl tRNA synthetase" evidence="16">
    <location>
        <begin position="5"/>
        <end position="400"/>
    </location>
</feature>
<dbReference type="InterPro" id="IPR014729">
    <property type="entry name" value="Rossmann-like_a/b/a_fold"/>
</dbReference>
<keyword evidence="9" id="KW-0862">Zinc</keyword>
<comment type="subcellular location">
    <subcellularLocation>
        <location evidence="2">Cytoplasm</location>
    </subcellularLocation>
</comment>
<dbReference type="PANTHER" id="PTHR45765:SF1">
    <property type="entry name" value="METHIONINE--TRNA LIGASE, CYTOPLASMIC"/>
    <property type="match status" value="1"/>
</dbReference>
<comment type="catalytic activity">
    <reaction evidence="14">
        <text>tRNA(Met) + L-methionine + ATP = L-methionyl-tRNA(Met) + AMP + diphosphate</text>
        <dbReference type="Rhea" id="RHEA:13481"/>
        <dbReference type="Rhea" id="RHEA-COMP:9667"/>
        <dbReference type="Rhea" id="RHEA-COMP:9698"/>
        <dbReference type="ChEBI" id="CHEBI:30616"/>
        <dbReference type="ChEBI" id="CHEBI:33019"/>
        <dbReference type="ChEBI" id="CHEBI:57844"/>
        <dbReference type="ChEBI" id="CHEBI:78442"/>
        <dbReference type="ChEBI" id="CHEBI:78530"/>
        <dbReference type="ChEBI" id="CHEBI:456215"/>
        <dbReference type="EC" id="6.1.1.10"/>
    </reaction>
</comment>
<dbReference type="InterPro" id="IPR009080">
    <property type="entry name" value="tRNAsynth_Ia_anticodon-bd"/>
</dbReference>
<evidence type="ECO:0000256" key="8">
    <source>
        <dbReference type="ARBA" id="ARBA00022741"/>
    </source>
</evidence>
<dbReference type="InterPro" id="IPR029038">
    <property type="entry name" value="MetRS_Zn"/>
</dbReference>
<evidence type="ECO:0000313" key="18">
    <source>
        <dbReference type="Proteomes" id="UP000198651"/>
    </source>
</evidence>
<dbReference type="FunFam" id="2.20.28.20:FF:000001">
    <property type="entry name" value="Methionine--tRNA ligase"/>
    <property type="match status" value="1"/>
</dbReference>
<evidence type="ECO:0000256" key="9">
    <source>
        <dbReference type="ARBA" id="ARBA00022833"/>
    </source>
</evidence>
<evidence type="ECO:0000259" key="16">
    <source>
        <dbReference type="Pfam" id="PF09334"/>
    </source>
</evidence>
<organism evidence="17 18">
    <name type="scientific">Candidatus Ichthyocystis hellenicum</name>
    <dbReference type="NCBI Taxonomy" id="1561003"/>
    <lineage>
        <taxon>Bacteria</taxon>
        <taxon>Pseudomonadati</taxon>
        <taxon>Pseudomonadota</taxon>
        <taxon>Betaproteobacteria</taxon>
        <taxon>Burkholderiales</taxon>
        <taxon>Candidatus Ichthyocystis</taxon>
    </lineage>
</organism>
<comment type="similarity">
    <text evidence="3">Belongs to the class-I aminoacyl-tRNA synthetase family. MetG type 1 subfamily.</text>
</comment>
<evidence type="ECO:0000256" key="10">
    <source>
        <dbReference type="ARBA" id="ARBA00022840"/>
    </source>
</evidence>
<dbReference type="PANTHER" id="PTHR45765">
    <property type="entry name" value="METHIONINE--TRNA LIGASE"/>
    <property type="match status" value="1"/>
</dbReference>
<keyword evidence="8 15" id="KW-0547">Nucleotide-binding</keyword>
<keyword evidence="18" id="KW-1185">Reference proteome</keyword>